<evidence type="ECO:0000313" key="3">
    <source>
        <dbReference type="Proteomes" id="UP000187209"/>
    </source>
</evidence>
<name>A0A1R2D1G7_9CILI</name>
<dbReference type="AlphaFoldDB" id="A0A1R2D1G7"/>
<gene>
    <name evidence="2" type="ORF">SteCoe_1620</name>
</gene>
<accession>A0A1R2D1G7</accession>
<comment type="caution">
    <text evidence="2">The sequence shown here is derived from an EMBL/GenBank/DDBJ whole genome shotgun (WGS) entry which is preliminary data.</text>
</comment>
<sequence length="327" mass="37946">MLKKTIKDLRKEGKHEAEIAASKERKETRELIQQALVEIQKSFQFEVVIKQTENERMKKEITSMQNSISYISNYLIDTELKIAQNRLCNTLYCPIEENPEKIRTNIKNLHKDIGLVRLKIEALKEAIKSYRMTTESTNKKIEELNITLENKIVSNEEEAKNFDFEGNQKIAQGKAENMKLKKELEDYKMIKIKELEVAEGKCNANNSIIELLQNELKNAKDIIFHPVLKLRVHEKLQNYIDEYNGTIKIRAPTNKSSKNYFSRVNFTSRMPASGTDSKVRDSNSDFSPFISKLNLSRKKLSPRETRPLVSKSIQFINNTSGFFNSFI</sequence>
<organism evidence="2 3">
    <name type="scientific">Stentor coeruleus</name>
    <dbReference type="NCBI Taxonomy" id="5963"/>
    <lineage>
        <taxon>Eukaryota</taxon>
        <taxon>Sar</taxon>
        <taxon>Alveolata</taxon>
        <taxon>Ciliophora</taxon>
        <taxon>Postciliodesmatophora</taxon>
        <taxon>Heterotrichea</taxon>
        <taxon>Heterotrichida</taxon>
        <taxon>Stentoridae</taxon>
        <taxon>Stentor</taxon>
    </lineage>
</organism>
<proteinExistence type="predicted"/>
<reference evidence="2 3" key="1">
    <citation type="submission" date="2016-11" db="EMBL/GenBank/DDBJ databases">
        <title>The macronuclear genome of Stentor coeruleus: a giant cell with tiny introns.</title>
        <authorList>
            <person name="Slabodnick M."/>
            <person name="Ruby J.G."/>
            <person name="Reiff S.B."/>
            <person name="Swart E.C."/>
            <person name="Gosai S."/>
            <person name="Prabakaran S."/>
            <person name="Witkowska E."/>
            <person name="Larue G.E."/>
            <person name="Fisher S."/>
            <person name="Freeman R.M."/>
            <person name="Gunawardena J."/>
            <person name="Chu W."/>
            <person name="Stover N.A."/>
            <person name="Gregory B.D."/>
            <person name="Nowacki M."/>
            <person name="Derisi J."/>
            <person name="Roy S.W."/>
            <person name="Marshall W.F."/>
            <person name="Sood P."/>
        </authorList>
    </citation>
    <scope>NUCLEOTIDE SEQUENCE [LARGE SCALE GENOMIC DNA]</scope>
    <source>
        <strain evidence="2">WM001</strain>
    </source>
</reference>
<evidence type="ECO:0000313" key="2">
    <source>
        <dbReference type="EMBL" id="OMJ95081.1"/>
    </source>
</evidence>
<keyword evidence="1" id="KW-0175">Coiled coil</keyword>
<dbReference type="OrthoDB" id="325444at2759"/>
<protein>
    <submittedName>
        <fullName evidence="2">Uncharacterized protein</fullName>
    </submittedName>
</protein>
<evidence type="ECO:0000256" key="1">
    <source>
        <dbReference type="SAM" id="Coils"/>
    </source>
</evidence>
<dbReference type="Proteomes" id="UP000187209">
    <property type="component" value="Unassembled WGS sequence"/>
</dbReference>
<feature type="coiled-coil region" evidence="1">
    <location>
        <begin position="138"/>
        <end position="190"/>
    </location>
</feature>
<dbReference type="EMBL" id="MPUH01000017">
    <property type="protein sequence ID" value="OMJ95081.1"/>
    <property type="molecule type" value="Genomic_DNA"/>
</dbReference>
<keyword evidence="3" id="KW-1185">Reference proteome</keyword>